<organism evidence="1 2">
    <name type="scientific">Steroidobacter denitrificans</name>
    <dbReference type="NCBI Taxonomy" id="465721"/>
    <lineage>
        <taxon>Bacteria</taxon>
        <taxon>Pseudomonadati</taxon>
        <taxon>Pseudomonadota</taxon>
        <taxon>Gammaproteobacteria</taxon>
        <taxon>Steroidobacterales</taxon>
        <taxon>Steroidobacteraceae</taxon>
        <taxon>Steroidobacter</taxon>
    </lineage>
</organism>
<dbReference type="KEGG" id="sdf:ACG33_01560"/>
<dbReference type="Proteomes" id="UP000070250">
    <property type="component" value="Chromosome"/>
</dbReference>
<accession>A0A127F5V0</accession>
<gene>
    <name evidence="1" type="ORF">ACG33_01560</name>
</gene>
<protein>
    <submittedName>
        <fullName evidence="1">Uncharacterized protein</fullName>
    </submittedName>
</protein>
<proteinExistence type="predicted"/>
<keyword evidence="2" id="KW-1185">Reference proteome</keyword>
<dbReference type="STRING" id="465721.ACG33_01560"/>
<evidence type="ECO:0000313" key="2">
    <source>
        <dbReference type="Proteomes" id="UP000070250"/>
    </source>
</evidence>
<reference evidence="1 2" key="1">
    <citation type="submission" date="2015-06" db="EMBL/GenBank/DDBJ databases">
        <title>A Comprehensive Approach to Explore the Metabolic and Phylogenetic Diversity of Bacterial Steroid Degradation in the Environment: Testosterone as an Example.</title>
        <authorList>
            <person name="Yang F.-C."/>
            <person name="Chen Y.-L."/>
            <person name="Yu C.-P."/>
            <person name="Tang S.-L."/>
            <person name="Wang P.-H."/>
            <person name="Ismail W."/>
            <person name="Wang C.-H."/>
            <person name="Yang C.-Y."/>
            <person name="Chiang Y.-R."/>
        </authorList>
    </citation>
    <scope>NUCLEOTIDE SEQUENCE [LARGE SCALE GENOMIC DNA]</scope>
    <source>
        <strain evidence="1 2">DSM 18526</strain>
    </source>
</reference>
<sequence length="60" mass="6742">MGCRSQGDSTFGNRHKFEHWPAQVRSCPWRSDDDTGCENKIFRKAAGTDRCGIATPKLLT</sequence>
<evidence type="ECO:0000313" key="1">
    <source>
        <dbReference type="EMBL" id="AMN45813.1"/>
    </source>
</evidence>
<name>A0A127F5V0_STEDE</name>
<dbReference type="AlphaFoldDB" id="A0A127F5V0"/>
<dbReference type="EMBL" id="CP011971">
    <property type="protein sequence ID" value="AMN45813.1"/>
    <property type="molecule type" value="Genomic_DNA"/>
</dbReference>